<dbReference type="EMBL" id="RHFK02000001">
    <property type="protein sequence ID" value="TWW80845.1"/>
    <property type="molecule type" value="Genomic_DNA"/>
</dbReference>
<name>A0A5C6PN56_9TELE</name>
<dbReference type="PANTHER" id="PTHR36690">
    <property type="entry name" value="PROTEIN FAM237A"/>
    <property type="match status" value="1"/>
</dbReference>
<gene>
    <name evidence="1" type="ORF">D4764_01G0006600</name>
</gene>
<evidence type="ECO:0000313" key="1">
    <source>
        <dbReference type="EMBL" id="TWW80845.1"/>
    </source>
</evidence>
<protein>
    <submittedName>
        <fullName evidence="1">Protein FAM237A</fullName>
    </submittedName>
</protein>
<keyword evidence="2" id="KW-1185">Reference proteome</keyword>
<evidence type="ECO:0000313" key="2">
    <source>
        <dbReference type="Proteomes" id="UP000324091"/>
    </source>
</evidence>
<dbReference type="PANTHER" id="PTHR36690:SF2">
    <property type="entry name" value="PROTEIN FAM237A"/>
    <property type="match status" value="1"/>
</dbReference>
<dbReference type="InterPro" id="IPR040439">
    <property type="entry name" value="FAM237A/B"/>
</dbReference>
<dbReference type="AlphaFoldDB" id="A0A5C6PN56"/>
<accession>A0A5C6PN56</accession>
<organism evidence="1 2">
    <name type="scientific">Takifugu flavidus</name>
    <name type="common">sansaifugu</name>
    <dbReference type="NCBI Taxonomy" id="433684"/>
    <lineage>
        <taxon>Eukaryota</taxon>
        <taxon>Metazoa</taxon>
        <taxon>Chordata</taxon>
        <taxon>Craniata</taxon>
        <taxon>Vertebrata</taxon>
        <taxon>Euteleostomi</taxon>
        <taxon>Actinopterygii</taxon>
        <taxon>Neopterygii</taxon>
        <taxon>Teleostei</taxon>
        <taxon>Neoteleostei</taxon>
        <taxon>Acanthomorphata</taxon>
        <taxon>Eupercaria</taxon>
        <taxon>Tetraodontiformes</taxon>
        <taxon>Tetradontoidea</taxon>
        <taxon>Tetraodontidae</taxon>
        <taxon>Takifugu</taxon>
    </lineage>
</organism>
<dbReference type="Proteomes" id="UP000324091">
    <property type="component" value="Chromosome 1"/>
</dbReference>
<proteinExistence type="predicted"/>
<comment type="caution">
    <text evidence="1">The sequence shown here is derived from an EMBL/GenBank/DDBJ whole genome shotgun (WGS) entry which is preliminary data.</text>
</comment>
<reference evidence="1 2" key="1">
    <citation type="submission" date="2019-04" db="EMBL/GenBank/DDBJ databases">
        <title>Chromosome genome assembly for Takifugu flavidus.</title>
        <authorList>
            <person name="Xiao S."/>
        </authorList>
    </citation>
    <scope>NUCLEOTIDE SEQUENCE [LARGE SCALE GENOMIC DNA]</scope>
    <source>
        <strain evidence="1">HTHZ2018</strain>
        <tissue evidence="1">Muscle</tissue>
    </source>
</reference>
<sequence length="152" mass="17436">MVLLLGCTCVSSLRDHKQVRVDPLSVPQANPHCWKSSSALLLEMRVPRIADTVPAFWDLMVSLRSSDNSKHTALFWDLAQVFWDLYLDCVLSRSHGLGRRHVTALHSLFTDKSFRLNDSGSNYQTWLSVRVRHKGHIKTLRSKVQPSTVYYK</sequence>